<protein>
    <submittedName>
        <fullName evidence="1">Protoporphyrinogen oxidase</fullName>
    </submittedName>
</protein>
<dbReference type="PATRIC" id="fig|1439726.3.peg.719"/>
<keyword evidence="2" id="KW-1185">Reference proteome</keyword>
<dbReference type="PANTHER" id="PTHR42923:SF17">
    <property type="entry name" value="AMINE OXIDASE DOMAIN-CONTAINING PROTEIN"/>
    <property type="match status" value="1"/>
</dbReference>
<accession>A0A1E3H6I7</accession>
<dbReference type="InterPro" id="IPR036188">
    <property type="entry name" value="FAD/NAD-bd_sf"/>
</dbReference>
<sequence length="200" mass="21443">MDTGMTQRPLDIAVVGSGIAGLSAAWLLSGRHKVTVYEAAGRLGGHSNTVDVELGGRSVPVDTGFIVFNAPAYPNLTRLFDHLGVETVPTDMSFAVSLDDGALEYAGTNLIGLFAQKRNLVSPRFWSMLRDTLRFYREAPRALSEMDGISLDSWLDRRGYGEAFREDHLYPMAAAIWSTPAAEVGAYPAAASCASAAITG</sequence>
<dbReference type="SUPFAM" id="SSF51905">
    <property type="entry name" value="FAD/NAD(P)-binding domain"/>
    <property type="match status" value="1"/>
</dbReference>
<evidence type="ECO:0000313" key="2">
    <source>
        <dbReference type="Proteomes" id="UP000094622"/>
    </source>
</evidence>
<gene>
    <name evidence="1" type="ORF">A6302_00681</name>
</gene>
<dbReference type="EMBL" id="MCRJ01000010">
    <property type="protein sequence ID" value="ODN71949.1"/>
    <property type="molecule type" value="Genomic_DNA"/>
</dbReference>
<dbReference type="Gene3D" id="3.50.50.60">
    <property type="entry name" value="FAD/NAD(P)-binding domain"/>
    <property type="match status" value="1"/>
</dbReference>
<dbReference type="PANTHER" id="PTHR42923">
    <property type="entry name" value="PROTOPORPHYRINOGEN OXIDASE"/>
    <property type="match status" value="1"/>
</dbReference>
<organism evidence="1 2">
    <name type="scientific">Methylobrevis pamukkalensis</name>
    <dbReference type="NCBI Taxonomy" id="1439726"/>
    <lineage>
        <taxon>Bacteria</taxon>
        <taxon>Pseudomonadati</taxon>
        <taxon>Pseudomonadota</taxon>
        <taxon>Alphaproteobacteria</taxon>
        <taxon>Hyphomicrobiales</taxon>
        <taxon>Pleomorphomonadaceae</taxon>
        <taxon>Methylobrevis</taxon>
    </lineage>
</organism>
<evidence type="ECO:0000313" key="1">
    <source>
        <dbReference type="EMBL" id="ODN71949.1"/>
    </source>
</evidence>
<dbReference type="AlphaFoldDB" id="A0A1E3H6I7"/>
<proteinExistence type="predicted"/>
<reference evidence="1 2" key="1">
    <citation type="submission" date="2016-07" db="EMBL/GenBank/DDBJ databases">
        <title>Draft Genome Sequence of Methylobrevis pamukkalensis PK2.</title>
        <authorList>
            <person name="Vasilenko O.V."/>
            <person name="Doronina N.V."/>
            <person name="Shmareva M.N."/>
            <person name="Tarlachkov S.V."/>
            <person name="Mustakhimov I."/>
            <person name="Trotsenko Y.A."/>
        </authorList>
    </citation>
    <scope>NUCLEOTIDE SEQUENCE [LARGE SCALE GENOMIC DNA]</scope>
    <source>
        <strain evidence="1 2">PK2</strain>
    </source>
</reference>
<dbReference type="InterPro" id="IPR050464">
    <property type="entry name" value="Zeta_carotene_desat/Oxidored"/>
</dbReference>
<name>A0A1E3H6I7_9HYPH</name>
<dbReference type="Proteomes" id="UP000094622">
    <property type="component" value="Unassembled WGS sequence"/>
</dbReference>
<dbReference type="GO" id="GO:0016491">
    <property type="term" value="F:oxidoreductase activity"/>
    <property type="evidence" value="ECO:0007669"/>
    <property type="project" value="TreeGrafter"/>
</dbReference>
<dbReference type="Pfam" id="PF13450">
    <property type="entry name" value="NAD_binding_8"/>
    <property type="match status" value="1"/>
</dbReference>
<comment type="caution">
    <text evidence="1">The sequence shown here is derived from an EMBL/GenBank/DDBJ whole genome shotgun (WGS) entry which is preliminary data.</text>
</comment>